<dbReference type="AlphaFoldDB" id="A0A1G6N190"/>
<accession>A0A1G6N190</accession>
<dbReference type="EMBL" id="FMZA01000011">
    <property type="protein sequence ID" value="SDC61234.1"/>
    <property type="molecule type" value="Genomic_DNA"/>
</dbReference>
<protein>
    <submittedName>
        <fullName evidence="2">Uncharacterized protein</fullName>
    </submittedName>
</protein>
<proteinExistence type="predicted"/>
<feature type="compositionally biased region" description="Basic and acidic residues" evidence="1">
    <location>
        <begin position="1"/>
        <end position="11"/>
    </location>
</feature>
<evidence type="ECO:0000313" key="2">
    <source>
        <dbReference type="EMBL" id="SDC61234.1"/>
    </source>
</evidence>
<sequence>MQKDLDPDKAAEGCPNGGRNPMVGNFIYKIALVYHDENVR</sequence>
<gene>
    <name evidence="2" type="ORF">SAMN04488112_11178</name>
</gene>
<dbReference type="Proteomes" id="UP000199387">
    <property type="component" value="Unassembled WGS sequence"/>
</dbReference>
<evidence type="ECO:0000313" key="3">
    <source>
        <dbReference type="Proteomes" id="UP000199387"/>
    </source>
</evidence>
<feature type="region of interest" description="Disordered" evidence="1">
    <location>
        <begin position="1"/>
        <end position="22"/>
    </location>
</feature>
<keyword evidence="3" id="KW-1185">Reference proteome</keyword>
<organism evidence="2 3">
    <name type="scientific">Melghirimyces thermohalophilus</name>
    <dbReference type="NCBI Taxonomy" id="1236220"/>
    <lineage>
        <taxon>Bacteria</taxon>
        <taxon>Bacillati</taxon>
        <taxon>Bacillota</taxon>
        <taxon>Bacilli</taxon>
        <taxon>Bacillales</taxon>
        <taxon>Thermoactinomycetaceae</taxon>
        <taxon>Melghirimyces</taxon>
    </lineage>
</organism>
<reference evidence="2 3" key="1">
    <citation type="submission" date="2016-10" db="EMBL/GenBank/DDBJ databases">
        <authorList>
            <person name="de Groot N.N."/>
        </authorList>
    </citation>
    <scope>NUCLEOTIDE SEQUENCE [LARGE SCALE GENOMIC DNA]</scope>
    <source>
        <strain evidence="2 3">DSM 45514</strain>
    </source>
</reference>
<dbReference type="STRING" id="1236220.SAMN04488112_11178"/>
<name>A0A1G6N190_9BACL</name>
<evidence type="ECO:0000256" key="1">
    <source>
        <dbReference type="SAM" id="MobiDB-lite"/>
    </source>
</evidence>